<protein>
    <submittedName>
        <fullName evidence="2">Uncharacterized protein</fullName>
    </submittedName>
</protein>
<evidence type="ECO:0000256" key="1">
    <source>
        <dbReference type="SAM" id="MobiDB-lite"/>
    </source>
</evidence>
<proteinExistence type="predicted"/>
<comment type="caution">
    <text evidence="2">The sequence shown here is derived from an EMBL/GenBank/DDBJ whole genome shotgun (WGS) entry which is preliminary data.</text>
</comment>
<keyword evidence="3" id="KW-1185">Reference proteome</keyword>
<dbReference type="AlphaFoldDB" id="A0A9W6PU35"/>
<evidence type="ECO:0000313" key="3">
    <source>
        <dbReference type="Proteomes" id="UP001165124"/>
    </source>
</evidence>
<dbReference type="EMBL" id="BSRZ01000002">
    <property type="protein sequence ID" value="GLW63236.1"/>
    <property type="molecule type" value="Genomic_DNA"/>
</dbReference>
<name>A0A9W6PU35_9ACTN</name>
<evidence type="ECO:0000313" key="2">
    <source>
        <dbReference type="EMBL" id="GLW63236.1"/>
    </source>
</evidence>
<dbReference type="Proteomes" id="UP001165124">
    <property type="component" value="Unassembled WGS sequence"/>
</dbReference>
<feature type="compositionally biased region" description="Basic and acidic residues" evidence="1">
    <location>
        <begin position="70"/>
        <end position="79"/>
    </location>
</feature>
<accession>A0A9W6PU35</accession>
<sequence length="79" mass="8510">MQSPPGGRPSSPHCFGLCAIEHTATGAFLGFTGLWTADFRARFTPAVEIGPRPARPTWGRGHQRVTPRPVRREGTGRGA</sequence>
<feature type="region of interest" description="Disordered" evidence="1">
    <location>
        <begin position="49"/>
        <end position="79"/>
    </location>
</feature>
<reference evidence="2" key="1">
    <citation type="submission" date="2023-02" db="EMBL/GenBank/DDBJ databases">
        <title>Actinomadura rubrobrunea NBRC 14622.</title>
        <authorList>
            <person name="Ichikawa N."/>
            <person name="Sato H."/>
            <person name="Tonouchi N."/>
        </authorList>
    </citation>
    <scope>NUCLEOTIDE SEQUENCE</scope>
    <source>
        <strain evidence="2">NBRC 14622</strain>
    </source>
</reference>
<gene>
    <name evidence="2" type="ORF">Arub01_14800</name>
</gene>
<organism evidence="2 3">
    <name type="scientific">Actinomadura rubrobrunea</name>
    <dbReference type="NCBI Taxonomy" id="115335"/>
    <lineage>
        <taxon>Bacteria</taxon>
        <taxon>Bacillati</taxon>
        <taxon>Actinomycetota</taxon>
        <taxon>Actinomycetes</taxon>
        <taxon>Streptosporangiales</taxon>
        <taxon>Thermomonosporaceae</taxon>
        <taxon>Actinomadura</taxon>
    </lineage>
</organism>
<dbReference type="RefSeq" id="WP_067910813.1">
    <property type="nucleotide sequence ID" value="NZ_BSRZ01000002.1"/>
</dbReference>